<dbReference type="InterPro" id="IPR001789">
    <property type="entry name" value="Sig_transdc_resp-reg_receiver"/>
</dbReference>
<dbReference type="PANTHER" id="PTHR44591">
    <property type="entry name" value="STRESS RESPONSE REGULATOR PROTEIN 1"/>
    <property type="match status" value="1"/>
</dbReference>
<reference evidence="4 5" key="1">
    <citation type="submission" date="2016-08" db="EMBL/GenBank/DDBJ databases">
        <title>Draft genome of Fabibacter sp. strain SK-8.</title>
        <authorList>
            <person name="Wong S.-K."/>
            <person name="Hamasaki K."/>
            <person name="Yoshizawa S."/>
        </authorList>
    </citation>
    <scope>NUCLEOTIDE SEQUENCE [LARGE SCALE GENOMIC DNA]</scope>
    <source>
        <strain evidence="4 5">SK-8</strain>
    </source>
</reference>
<dbReference type="InterPro" id="IPR011006">
    <property type="entry name" value="CheY-like_superfamily"/>
</dbReference>
<keyword evidence="5" id="KW-1185">Reference proteome</keyword>
<dbReference type="Gene3D" id="3.40.50.2300">
    <property type="match status" value="1"/>
</dbReference>
<dbReference type="PROSITE" id="PS50110">
    <property type="entry name" value="RESPONSE_REGULATORY"/>
    <property type="match status" value="1"/>
</dbReference>
<feature type="modified residue" description="4-aspartylphosphate" evidence="2">
    <location>
        <position position="56"/>
    </location>
</feature>
<dbReference type="EMBL" id="MDGQ01000005">
    <property type="protein sequence ID" value="OEK04331.1"/>
    <property type="molecule type" value="Genomic_DNA"/>
</dbReference>
<evidence type="ECO:0000259" key="3">
    <source>
        <dbReference type="PROSITE" id="PS50110"/>
    </source>
</evidence>
<sequence>MSPITNSLLIIEDELTTRRLLTYLLEPYYFVHCVEDGMKAKAWLTAGNRPDLIITDIEMPMMNGLELIDLLKSKSRLRSIPVIVMSSLNEKSAKAQKVISGVGVFLQKPIEPKVLFWRIEQMLAQTVIL</sequence>
<evidence type="ECO:0000313" key="5">
    <source>
        <dbReference type="Proteomes" id="UP000095552"/>
    </source>
</evidence>
<dbReference type="RefSeq" id="WP_069835836.1">
    <property type="nucleotide sequence ID" value="NZ_MDGQ01000005.1"/>
</dbReference>
<protein>
    <recommendedName>
        <fullName evidence="3">Response regulatory domain-containing protein</fullName>
    </recommendedName>
</protein>
<dbReference type="PANTHER" id="PTHR44591:SF23">
    <property type="entry name" value="CHEY SUBFAMILY"/>
    <property type="match status" value="1"/>
</dbReference>
<organism evidence="4 5">
    <name type="scientific">Roseivirga misakiensis</name>
    <dbReference type="NCBI Taxonomy" id="1563681"/>
    <lineage>
        <taxon>Bacteria</taxon>
        <taxon>Pseudomonadati</taxon>
        <taxon>Bacteroidota</taxon>
        <taxon>Cytophagia</taxon>
        <taxon>Cytophagales</taxon>
        <taxon>Roseivirgaceae</taxon>
        <taxon>Roseivirga</taxon>
    </lineage>
</organism>
<dbReference type="Proteomes" id="UP000095552">
    <property type="component" value="Unassembled WGS sequence"/>
</dbReference>
<dbReference type="AlphaFoldDB" id="A0A1E5SYZ1"/>
<evidence type="ECO:0000313" key="4">
    <source>
        <dbReference type="EMBL" id="OEK04331.1"/>
    </source>
</evidence>
<dbReference type="InterPro" id="IPR050595">
    <property type="entry name" value="Bact_response_regulator"/>
</dbReference>
<dbReference type="STRING" id="1563681.BFP71_12675"/>
<proteinExistence type="predicted"/>
<accession>A0A1E5SYZ1</accession>
<comment type="caution">
    <text evidence="4">The sequence shown here is derived from an EMBL/GenBank/DDBJ whole genome shotgun (WGS) entry which is preliminary data.</text>
</comment>
<dbReference type="CDD" id="cd00156">
    <property type="entry name" value="REC"/>
    <property type="match status" value="1"/>
</dbReference>
<evidence type="ECO:0000256" key="2">
    <source>
        <dbReference type="PROSITE-ProRule" id="PRU00169"/>
    </source>
</evidence>
<dbReference type="OrthoDB" id="9789181at2"/>
<dbReference type="SUPFAM" id="SSF52172">
    <property type="entry name" value="CheY-like"/>
    <property type="match status" value="1"/>
</dbReference>
<dbReference type="Pfam" id="PF00072">
    <property type="entry name" value="Response_reg"/>
    <property type="match status" value="1"/>
</dbReference>
<feature type="domain" description="Response regulatory" evidence="3">
    <location>
        <begin position="7"/>
        <end position="123"/>
    </location>
</feature>
<gene>
    <name evidence="4" type="ORF">BFP71_12675</name>
</gene>
<name>A0A1E5SYZ1_9BACT</name>
<dbReference type="GO" id="GO:0000160">
    <property type="term" value="P:phosphorelay signal transduction system"/>
    <property type="evidence" value="ECO:0007669"/>
    <property type="project" value="InterPro"/>
</dbReference>
<dbReference type="SMART" id="SM00448">
    <property type="entry name" value="REC"/>
    <property type="match status" value="1"/>
</dbReference>
<keyword evidence="1 2" id="KW-0597">Phosphoprotein</keyword>
<evidence type="ECO:0000256" key="1">
    <source>
        <dbReference type="ARBA" id="ARBA00022553"/>
    </source>
</evidence>